<dbReference type="InterPro" id="IPR022441">
    <property type="entry name" value="Para_beta_helix_rpt-2"/>
</dbReference>
<protein>
    <submittedName>
        <fullName evidence="2">T9SS C-terminal target domain-containing protein</fullName>
    </submittedName>
</protein>
<comment type="caution">
    <text evidence="2">The sequence shown here is derived from an EMBL/GenBank/DDBJ whole genome shotgun (WGS) entry which is preliminary data.</text>
</comment>
<organism evidence="2 3">
    <name type="scientific">Deminuibacter soli</name>
    <dbReference type="NCBI Taxonomy" id="2291815"/>
    <lineage>
        <taxon>Bacteria</taxon>
        <taxon>Pseudomonadati</taxon>
        <taxon>Bacteroidota</taxon>
        <taxon>Chitinophagia</taxon>
        <taxon>Chitinophagales</taxon>
        <taxon>Chitinophagaceae</taxon>
        <taxon>Deminuibacter</taxon>
    </lineage>
</organism>
<name>A0A3E1NEX0_9BACT</name>
<dbReference type="InterPro" id="IPR012334">
    <property type="entry name" value="Pectin_lyas_fold"/>
</dbReference>
<feature type="signal peptide" evidence="1">
    <location>
        <begin position="1"/>
        <end position="38"/>
    </location>
</feature>
<dbReference type="NCBIfam" id="TIGR04183">
    <property type="entry name" value="Por_Secre_tail"/>
    <property type="match status" value="1"/>
</dbReference>
<dbReference type="RefSeq" id="WP_116848965.1">
    <property type="nucleotide sequence ID" value="NZ_QTJU01000009.1"/>
</dbReference>
<reference evidence="2 3" key="1">
    <citation type="submission" date="2018-08" db="EMBL/GenBank/DDBJ databases">
        <title>Chitinophagaceae sp. K23C18032701, a novel bacterium isolated from forest soil.</title>
        <authorList>
            <person name="Wang C."/>
        </authorList>
    </citation>
    <scope>NUCLEOTIDE SEQUENCE [LARGE SCALE GENOMIC DNA]</scope>
    <source>
        <strain evidence="2 3">K23C18032701</strain>
    </source>
</reference>
<evidence type="ECO:0000313" key="3">
    <source>
        <dbReference type="Proteomes" id="UP000261284"/>
    </source>
</evidence>
<dbReference type="SUPFAM" id="SSF49785">
    <property type="entry name" value="Galactose-binding domain-like"/>
    <property type="match status" value="2"/>
</dbReference>
<dbReference type="SUPFAM" id="SSF51126">
    <property type="entry name" value="Pectin lyase-like"/>
    <property type="match status" value="1"/>
</dbReference>
<sequence length="851" mass="90991">MKQNFTCCCMQQRILLRRCLKKCVLLLVLVTGMQAVFAGTQYYVKPDGNDGLDGLTVGTAFLTLNHFAAIAQPGDVCNIKGGIYYNQTCYLSNPGTGLKGSAGNEIVFRAVDGEVPIFDGTGAPDNYLFYGYADNTKSLAYLTFDGIIMRNYNRGGIGLDGNVSVNQADDYGQSNIQITHITVRHCLVDQCGQKGFTFAGCSDVLVEDCMACRNGWDPNWGSWSSNFNMFKVWGDNVLVQRCIAFHGVDVSSYHTDGNGFIVDLSYYHSHVKFWNNVALLNGGAGIIMTNSSGGRLANNSVYQNSQDPDYGTTYGNVRCGIGTYDVAGRNDLVLENNIVVQSTGTAFNTDGNSLTGSTVQNNDIQGMSGYVDPSFVNAGAGDVSLQSGSPVINTGISDANTPADALYYDPAIITSQTSGQKKSWWTLAPDYDYITSKGGLKYCIYSIPHNGTADKGAREYAGSTGGSAGPTVYDDALQNGWTYDGWNAGYNISNANPVEAGTKSIAVQVTGAWGAIRFNNTASQNVSGYSGFTFWAYGGSGGNNIQVVFKNNGTESGRKTVFITGGSWNAYTINLSEVGSPAAVNEIWIQDANGAAQNTFYVDDIRFATNNTDYVLYDDAVQDGWSNDSWSANYNAANTSPVAAGTKSTSIQITAAWGAMRYNRSSPKALNGFSSFVFSAYGASGGNSLQIVFKNNGTETGRKSVNITGGSWNSYTVNLADVGSPSAVNEIWIHDGSGGAQPAFYIDQVRFTTGNSFAAKTAVMAQQNKAAAMQLYPNPVTGNSITVTLPLSTAAKGYFSVVDNGGHLQHMQAALLQKVNRVGLPYLPAGVYMLVAATADGRRFMTRFIKQ</sequence>
<evidence type="ECO:0000313" key="2">
    <source>
        <dbReference type="EMBL" id="RFM26412.1"/>
    </source>
</evidence>
<dbReference type="EMBL" id="QTJU01000009">
    <property type="protein sequence ID" value="RFM26412.1"/>
    <property type="molecule type" value="Genomic_DNA"/>
</dbReference>
<dbReference type="OrthoDB" id="660167at2"/>
<dbReference type="NCBIfam" id="TIGR03804">
    <property type="entry name" value="para_beta_helix"/>
    <property type="match status" value="1"/>
</dbReference>
<feature type="chain" id="PRO_5017669705" evidence="1">
    <location>
        <begin position="39"/>
        <end position="851"/>
    </location>
</feature>
<dbReference type="InterPro" id="IPR026444">
    <property type="entry name" value="Secre_tail"/>
</dbReference>
<dbReference type="InterPro" id="IPR008979">
    <property type="entry name" value="Galactose-bd-like_sf"/>
</dbReference>
<keyword evidence="3" id="KW-1185">Reference proteome</keyword>
<dbReference type="AlphaFoldDB" id="A0A3E1NEX0"/>
<accession>A0A3E1NEX0</accession>
<proteinExistence type="predicted"/>
<keyword evidence="1" id="KW-0732">Signal</keyword>
<dbReference type="Gene3D" id="2.60.120.430">
    <property type="entry name" value="Galactose-binding lectin"/>
    <property type="match status" value="2"/>
</dbReference>
<gene>
    <name evidence="2" type="ORF">DXN05_19475</name>
</gene>
<dbReference type="InterPro" id="IPR011050">
    <property type="entry name" value="Pectin_lyase_fold/virulence"/>
</dbReference>
<dbReference type="Gene3D" id="2.160.20.10">
    <property type="entry name" value="Single-stranded right-handed beta-helix, Pectin lyase-like"/>
    <property type="match status" value="1"/>
</dbReference>
<dbReference type="Proteomes" id="UP000261284">
    <property type="component" value="Unassembled WGS sequence"/>
</dbReference>
<evidence type="ECO:0000256" key="1">
    <source>
        <dbReference type="SAM" id="SignalP"/>
    </source>
</evidence>